<evidence type="ECO:0000313" key="2">
    <source>
        <dbReference type="Proteomes" id="UP000325690"/>
    </source>
</evidence>
<accession>A0A5N5UTJ6</accession>
<reference evidence="1 2" key="1">
    <citation type="submission" date="2012-10" db="EMBL/GenBank/DDBJ databases">
        <title>The draft sequence of the Mycobacterium pheli genome.</title>
        <authorList>
            <person name="Pettersson B.M.F."/>
            <person name="Das S."/>
            <person name="Dasgupta S."/>
            <person name="Bhattacharya A."/>
            <person name="Kirsebom L.A."/>
        </authorList>
    </citation>
    <scope>NUCLEOTIDE SEQUENCE [LARGE SCALE GENOMIC DNA]</scope>
    <source>
        <strain evidence="1 2">CCUG 21000</strain>
    </source>
</reference>
<gene>
    <name evidence="1" type="ORF">MPHL21000_20575</name>
</gene>
<name>A0A5N5UTJ6_MYCPH</name>
<proteinExistence type="predicted"/>
<sequence length="78" mass="8894">MSADLYSRVLDVLIEPARAEADRLLGEVQFYECTAEELIALITFLRPIAERQRIARQAPAQLKVMPLPKRRKTGAQRT</sequence>
<dbReference type="RefSeq" id="WP_003889872.1">
    <property type="nucleotide sequence ID" value="NZ_ANBO01000005.1"/>
</dbReference>
<dbReference type="GeneID" id="74303322"/>
<comment type="caution">
    <text evidence="1">The sequence shown here is derived from an EMBL/GenBank/DDBJ whole genome shotgun (WGS) entry which is preliminary data.</text>
</comment>
<dbReference type="Proteomes" id="UP000325690">
    <property type="component" value="Unassembled WGS sequence"/>
</dbReference>
<dbReference type="AlphaFoldDB" id="A0A5N5UTJ6"/>
<organism evidence="1 2">
    <name type="scientific">Mycolicibacterium phlei DSM 43239 = CCUG 21000</name>
    <dbReference type="NCBI Taxonomy" id="1226750"/>
    <lineage>
        <taxon>Bacteria</taxon>
        <taxon>Bacillati</taxon>
        <taxon>Actinomycetota</taxon>
        <taxon>Actinomycetes</taxon>
        <taxon>Mycobacteriales</taxon>
        <taxon>Mycobacteriaceae</taxon>
        <taxon>Mycolicibacterium</taxon>
    </lineage>
</organism>
<dbReference type="EMBL" id="ANBP01000038">
    <property type="protein sequence ID" value="KAB7752922.1"/>
    <property type="molecule type" value="Genomic_DNA"/>
</dbReference>
<keyword evidence="2" id="KW-1185">Reference proteome</keyword>
<protein>
    <submittedName>
        <fullName evidence="1">Uncharacterized protein</fullName>
    </submittedName>
</protein>
<evidence type="ECO:0000313" key="1">
    <source>
        <dbReference type="EMBL" id="KAB7752922.1"/>
    </source>
</evidence>